<dbReference type="SUPFAM" id="SSF55347">
    <property type="entry name" value="Glyceraldehyde-3-phosphate dehydrogenase-like, C-terminal domain"/>
    <property type="match status" value="1"/>
</dbReference>
<dbReference type="PANTHER" id="PTHR43818">
    <property type="entry name" value="BCDNA.GH03377"/>
    <property type="match status" value="1"/>
</dbReference>
<dbReference type="AlphaFoldDB" id="A0A3E3I6L9"/>
<dbReference type="InterPro" id="IPR000683">
    <property type="entry name" value="Gfo/Idh/MocA-like_OxRdtase_N"/>
</dbReference>
<evidence type="ECO:0000259" key="2">
    <source>
        <dbReference type="Pfam" id="PF01408"/>
    </source>
</evidence>
<feature type="domain" description="GFO/IDH/MocA-like oxidoreductase" evidence="3">
    <location>
        <begin position="131"/>
        <end position="249"/>
    </location>
</feature>
<keyword evidence="5" id="KW-1185">Reference proteome</keyword>
<gene>
    <name evidence="4" type="ORF">DXC51_08710</name>
</gene>
<evidence type="ECO:0000313" key="4">
    <source>
        <dbReference type="EMBL" id="RGE61634.1"/>
    </source>
</evidence>
<dbReference type="InterPro" id="IPR036291">
    <property type="entry name" value="NAD(P)-bd_dom_sf"/>
</dbReference>
<evidence type="ECO:0000313" key="5">
    <source>
        <dbReference type="Proteomes" id="UP000260812"/>
    </source>
</evidence>
<dbReference type="InterPro" id="IPR050463">
    <property type="entry name" value="Gfo/Idh/MocA_oxidrdct_glycsds"/>
</dbReference>
<dbReference type="Pfam" id="PF01408">
    <property type="entry name" value="GFO_IDH_MocA"/>
    <property type="match status" value="1"/>
</dbReference>
<dbReference type="Proteomes" id="UP000260812">
    <property type="component" value="Unassembled WGS sequence"/>
</dbReference>
<dbReference type="GeneID" id="97986957"/>
<dbReference type="Pfam" id="PF22725">
    <property type="entry name" value="GFO_IDH_MocA_C3"/>
    <property type="match status" value="1"/>
</dbReference>
<sequence>MKIGLIGCGGMGTTHNLSLKALSGKMDVEVTALADCRQEFLERAAKQWPQAKTYVTGRELLENEELDAVHICLPSYLHAEHAVLAMEKGMHVFCEKPVCLTAEEGRRLLEVQKKTGVSVMVGQVVRSFDEYRYLKDVYDNKTYGKLKSIVMQRISGDTKWGFEDWFHDEKKSGSVILDLHIHDLDFLRYMLGEPDSFEVKATAFDSDMVNQVLVSYQFGDVFATAEGIWDVCTQLPFDPSFRACFEEATVIFQGRSNPSLTVWHKGGEVSHPQLAPEFTMHDTSAGINISDLGPYYTEIKYFYDCLKQGKEIERAPLSEGIKSVLLGLEELKAAKKYLEENRRRA</sequence>
<organism evidence="4 5">
    <name type="scientific">Eisenbergiella massiliensis</name>
    <dbReference type="NCBI Taxonomy" id="1720294"/>
    <lineage>
        <taxon>Bacteria</taxon>
        <taxon>Bacillati</taxon>
        <taxon>Bacillota</taxon>
        <taxon>Clostridia</taxon>
        <taxon>Lachnospirales</taxon>
        <taxon>Lachnospiraceae</taxon>
        <taxon>Eisenbergiella</taxon>
    </lineage>
</organism>
<proteinExistence type="predicted"/>
<accession>A0A3E3I6L9</accession>
<dbReference type="SUPFAM" id="SSF51735">
    <property type="entry name" value="NAD(P)-binding Rossmann-fold domains"/>
    <property type="match status" value="1"/>
</dbReference>
<protein>
    <submittedName>
        <fullName evidence="4">Gfo/Idh/MocA family oxidoreductase</fullName>
    </submittedName>
</protein>
<feature type="domain" description="Gfo/Idh/MocA-like oxidoreductase N-terminal" evidence="2">
    <location>
        <begin position="1"/>
        <end position="122"/>
    </location>
</feature>
<evidence type="ECO:0000256" key="1">
    <source>
        <dbReference type="ARBA" id="ARBA00023002"/>
    </source>
</evidence>
<keyword evidence="1" id="KW-0560">Oxidoreductase</keyword>
<comment type="caution">
    <text evidence="4">The sequence shown here is derived from an EMBL/GenBank/DDBJ whole genome shotgun (WGS) entry which is preliminary data.</text>
</comment>
<reference evidence="4 5" key="1">
    <citation type="submission" date="2018-08" db="EMBL/GenBank/DDBJ databases">
        <title>A genome reference for cultivated species of the human gut microbiota.</title>
        <authorList>
            <person name="Zou Y."/>
            <person name="Xue W."/>
            <person name="Luo G."/>
        </authorList>
    </citation>
    <scope>NUCLEOTIDE SEQUENCE [LARGE SCALE GENOMIC DNA]</scope>
    <source>
        <strain evidence="4 5">TF05-5AC</strain>
    </source>
</reference>
<dbReference type="PANTHER" id="PTHR43818:SF11">
    <property type="entry name" value="BCDNA.GH03377"/>
    <property type="match status" value="1"/>
</dbReference>
<dbReference type="Gene3D" id="3.30.360.10">
    <property type="entry name" value="Dihydrodipicolinate Reductase, domain 2"/>
    <property type="match status" value="1"/>
</dbReference>
<dbReference type="Gene3D" id="3.40.50.720">
    <property type="entry name" value="NAD(P)-binding Rossmann-like Domain"/>
    <property type="match status" value="1"/>
</dbReference>
<dbReference type="InterPro" id="IPR055170">
    <property type="entry name" value="GFO_IDH_MocA-like_dom"/>
</dbReference>
<dbReference type="GO" id="GO:0000166">
    <property type="term" value="F:nucleotide binding"/>
    <property type="evidence" value="ECO:0007669"/>
    <property type="project" value="InterPro"/>
</dbReference>
<dbReference type="RefSeq" id="WP_117544296.1">
    <property type="nucleotide sequence ID" value="NZ_JBKUNB010000002.1"/>
</dbReference>
<name>A0A3E3I6L9_9FIRM</name>
<dbReference type="EMBL" id="QVLV01000005">
    <property type="protein sequence ID" value="RGE61634.1"/>
    <property type="molecule type" value="Genomic_DNA"/>
</dbReference>
<evidence type="ECO:0000259" key="3">
    <source>
        <dbReference type="Pfam" id="PF22725"/>
    </source>
</evidence>
<dbReference type="GO" id="GO:0016491">
    <property type="term" value="F:oxidoreductase activity"/>
    <property type="evidence" value="ECO:0007669"/>
    <property type="project" value="UniProtKB-KW"/>
</dbReference>